<reference evidence="1 2" key="1">
    <citation type="submission" date="2023-09" db="EMBL/GenBank/DDBJ databases">
        <authorList>
            <person name="Rey-Velasco X."/>
        </authorList>
    </citation>
    <scope>NUCLEOTIDE SEQUENCE [LARGE SCALE GENOMIC DNA]</scope>
    <source>
        <strain evidence="1 2">P117</strain>
    </source>
</reference>
<sequence length="165" mass="19143">MSGTNIAKWAILAKQTKGKLEQSKTKNDFEASLKLAEELIVYLEKLAFNNLQPKTNVLEIMQSIPNDKFEEYSVDAHIDSEIDRIHKSAQIESEKFKRSKGGRNSQWKEHEIFLTDLITKFIAGEIKNKVALKEHIHTEFNREPDSKTINKWITCYKETGDIFKE</sequence>
<comment type="caution">
    <text evidence="1">The sequence shown here is derived from an EMBL/GenBank/DDBJ whole genome shotgun (WGS) entry which is preliminary data.</text>
</comment>
<evidence type="ECO:0000313" key="2">
    <source>
        <dbReference type="Proteomes" id="UP001253545"/>
    </source>
</evidence>
<keyword evidence="2" id="KW-1185">Reference proteome</keyword>
<evidence type="ECO:0000313" key="1">
    <source>
        <dbReference type="EMBL" id="MDT0594542.1"/>
    </source>
</evidence>
<dbReference type="Proteomes" id="UP001253545">
    <property type="component" value="Unassembled WGS sequence"/>
</dbReference>
<dbReference type="EMBL" id="JAVRHX010000001">
    <property type="protein sequence ID" value="MDT0594542.1"/>
    <property type="molecule type" value="Genomic_DNA"/>
</dbReference>
<proteinExistence type="predicted"/>
<accession>A0ABU2ZPJ6</accession>
<dbReference type="RefSeq" id="WP_311368009.1">
    <property type="nucleotide sequence ID" value="NZ_JAVRHX010000001.1"/>
</dbReference>
<name>A0ABU2ZPJ6_9ALTE</name>
<gene>
    <name evidence="1" type="ORF">RM552_06775</name>
</gene>
<organism evidence="1 2">
    <name type="scientific">Glaciecola petra</name>
    <dbReference type="NCBI Taxonomy" id="3075602"/>
    <lineage>
        <taxon>Bacteria</taxon>
        <taxon>Pseudomonadati</taxon>
        <taxon>Pseudomonadota</taxon>
        <taxon>Gammaproteobacteria</taxon>
        <taxon>Alteromonadales</taxon>
        <taxon>Alteromonadaceae</taxon>
        <taxon>Glaciecola</taxon>
    </lineage>
</organism>
<protein>
    <submittedName>
        <fullName evidence="1">Uncharacterized protein</fullName>
    </submittedName>
</protein>